<dbReference type="EMBL" id="CAMXCT020000824">
    <property type="protein sequence ID" value="CAL1137028.1"/>
    <property type="molecule type" value="Genomic_DNA"/>
</dbReference>
<evidence type="ECO:0000256" key="2">
    <source>
        <dbReference type="ARBA" id="ARBA00022603"/>
    </source>
</evidence>
<evidence type="ECO:0000256" key="1">
    <source>
        <dbReference type="ARBA" id="ARBA00008361"/>
    </source>
</evidence>
<accession>A0A9P1C2L7</accession>
<dbReference type="AlphaFoldDB" id="A0A9P1C2L7"/>
<dbReference type="GO" id="GO:0032259">
    <property type="term" value="P:methylation"/>
    <property type="evidence" value="ECO:0007669"/>
    <property type="project" value="UniProtKB-KW"/>
</dbReference>
<dbReference type="GO" id="GO:0008168">
    <property type="term" value="F:methyltransferase activity"/>
    <property type="evidence" value="ECO:0007669"/>
    <property type="project" value="UniProtKB-KW"/>
</dbReference>
<dbReference type="SUPFAM" id="SSF53335">
    <property type="entry name" value="S-adenosyl-L-methionine-dependent methyltransferases"/>
    <property type="match status" value="1"/>
</dbReference>
<gene>
    <name evidence="5" type="ORF">C1SCF055_LOCUS11250</name>
</gene>
<dbReference type="EMBL" id="CAMXCT030000824">
    <property type="protein sequence ID" value="CAL4770965.1"/>
    <property type="molecule type" value="Genomic_DNA"/>
</dbReference>
<dbReference type="PANTHER" id="PTHR12176:SF80">
    <property type="entry name" value="EEF1A LYSINE METHYLTRANSFERASE 4"/>
    <property type="match status" value="1"/>
</dbReference>
<evidence type="ECO:0000313" key="6">
    <source>
        <dbReference type="EMBL" id="CAL4770965.1"/>
    </source>
</evidence>
<evidence type="ECO:0000313" key="5">
    <source>
        <dbReference type="EMBL" id="CAI3983653.1"/>
    </source>
</evidence>
<dbReference type="InterPro" id="IPR051419">
    <property type="entry name" value="Lys/N-term_MeTrsfase_sf"/>
</dbReference>
<name>A0A9P1C2L7_9DINO</name>
<comment type="caution">
    <text evidence="5">The sequence shown here is derived from an EMBL/GenBank/DDBJ whole genome shotgun (WGS) entry which is preliminary data.</text>
</comment>
<dbReference type="Proteomes" id="UP001152797">
    <property type="component" value="Unassembled WGS sequence"/>
</dbReference>
<sequence>MTTDEGYWETYYLRSLQRRGGVLRREDCYCRCDELLPLLAETLPVLATAVTVLVVAAGTSEVPQVLAMEGMKVTAMDVSSSCVEAMRRVDDRVEWYHGDAFAMPEDWSETFDLVIDKGLIGHKAPEDLQCVHKLLAEYGRVLRPGGQVLVVALSPMLLGAPEWRQHMVQLSGCVAYMLQKDPPDRPGWISKIQTSGREVLVHLQLTSSERQQLQLSTGGGASSACRARLERLDTGEVWMLPLSAGCSSAKWTRDGLKLTLEDMDDMDETGEAFHSASRLVILLKMPKSDSTRYDQMILVISVRRVENDPVNAEAELTSVDLVQGAAPFDSVGCNLFKRSLHSKSRARFGHRSWREFMKETAFDRRAKFPQIGERSSTPTGSPRLCQEALQRRLQNLEEKTKDRSRAMVKPTVRFDTWAEKPNQFHEWPSTFNVRLLDVKKQVKAVASQRRCAERKAEMAYVPPCAKAPFTRIRLKYGGASPADIIRRTGPGPCPKSAAA</sequence>
<keyword evidence="2" id="KW-0489">Methyltransferase</keyword>
<evidence type="ECO:0000259" key="4">
    <source>
        <dbReference type="Pfam" id="PF13649"/>
    </source>
</evidence>
<protein>
    <submittedName>
        <fullName evidence="6">Catalytic, putative</fullName>
    </submittedName>
</protein>
<dbReference type="Pfam" id="PF13649">
    <property type="entry name" value="Methyltransf_25"/>
    <property type="match status" value="1"/>
</dbReference>
<reference evidence="6 7" key="2">
    <citation type="submission" date="2024-05" db="EMBL/GenBank/DDBJ databases">
        <authorList>
            <person name="Chen Y."/>
            <person name="Shah S."/>
            <person name="Dougan E. K."/>
            <person name="Thang M."/>
            <person name="Chan C."/>
        </authorList>
    </citation>
    <scope>NUCLEOTIDE SEQUENCE [LARGE SCALE GENOMIC DNA]</scope>
</reference>
<evidence type="ECO:0000256" key="3">
    <source>
        <dbReference type="ARBA" id="ARBA00022679"/>
    </source>
</evidence>
<dbReference type="InterPro" id="IPR041698">
    <property type="entry name" value="Methyltransf_25"/>
</dbReference>
<feature type="domain" description="Methyltransferase" evidence="4">
    <location>
        <begin position="52"/>
        <end position="146"/>
    </location>
</feature>
<dbReference type="PANTHER" id="PTHR12176">
    <property type="entry name" value="SAM-DEPENDENT METHYLTRANSFERASE SUPERFAMILY PROTEIN"/>
    <property type="match status" value="1"/>
</dbReference>
<keyword evidence="7" id="KW-1185">Reference proteome</keyword>
<evidence type="ECO:0000313" key="7">
    <source>
        <dbReference type="Proteomes" id="UP001152797"/>
    </source>
</evidence>
<organism evidence="5">
    <name type="scientific">Cladocopium goreaui</name>
    <dbReference type="NCBI Taxonomy" id="2562237"/>
    <lineage>
        <taxon>Eukaryota</taxon>
        <taxon>Sar</taxon>
        <taxon>Alveolata</taxon>
        <taxon>Dinophyceae</taxon>
        <taxon>Suessiales</taxon>
        <taxon>Symbiodiniaceae</taxon>
        <taxon>Cladocopium</taxon>
    </lineage>
</organism>
<keyword evidence="3" id="KW-0808">Transferase</keyword>
<dbReference type="Gene3D" id="3.40.50.150">
    <property type="entry name" value="Vaccinia Virus protein VP39"/>
    <property type="match status" value="1"/>
</dbReference>
<proteinExistence type="inferred from homology"/>
<dbReference type="CDD" id="cd02440">
    <property type="entry name" value="AdoMet_MTases"/>
    <property type="match status" value="1"/>
</dbReference>
<reference evidence="5" key="1">
    <citation type="submission" date="2022-10" db="EMBL/GenBank/DDBJ databases">
        <authorList>
            <person name="Chen Y."/>
            <person name="Dougan E. K."/>
            <person name="Chan C."/>
            <person name="Rhodes N."/>
            <person name="Thang M."/>
        </authorList>
    </citation>
    <scope>NUCLEOTIDE SEQUENCE</scope>
</reference>
<dbReference type="EMBL" id="CAMXCT010000824">
    <property type="protein sequence ID" value="CAI3983653.1"/>
    <property type="molecule type" value="Genomic_DNA"/>
</dbReference>
<dbReference type="InterPro" id="IPR029063">
    <property type="entry name" value="SAM-dependent_MTases_sf"/>
</dbReference>
<comment type="similarity">
    <text evidence="1">Belongs to the methyltransferase superfamily.</text>
</comment>